<evidence type="ECO:0000256" key="1">
    <source>
        <dbReference type="ARBA" id="ARBA00004123"/>
    </source>
</evidence>
<comment type="caution">
    <text evidence="8">The sequence shown here is derived from an EMBL/GenBank/DDBJ whole genome shotgun (WGS) entry which is preliminary data.</text>
</comment>
<keyword evidence="4" id="KW-0238">DNA-binding</keyword>
<feature type="region of interest" description="Disordered" evidence="6">
    <location>
        <begin position="77"/>
        <end position="129"/>
    </location>
</feature>
<keyword evidence="9" id="KW-1185">Reference proteome</keyword>
<dbReference type="OrthoDB" id="5367324at2759"/>
<reference evidence="8" key="1">
    <citation type="submission" date="2022-11" db="EMBL/GenBank/DDBJ databases">
        <authorList>
            <person name="Petersen C."/>
        </authorList>
    </citation>
    <scope>NUCLEOTIDE SEQUENCE</scope>
    <source>
        <strain evidence="8">IBT 23319</strain>
    </source>
</reference>
<reference evidence="8" key="2">
    <citation type="journal article" date="2023" name="IMA Fungus">
        <title>Comparative genomic study of the Penicillium genus elucidates a diverse pangenome and 15 lateral gene transfer events.</title>
        <authorList>
            <person name="Petersen C."/>
            <person name="Sorensen T."/>
            <person name="Nielsen M.R."/>
            <person name="Sondergaard T.E."/>
            <person name="Sorensen J.L."/>
            <person name="Fitzpatrick D.A."/>
            <person name="Frisvad J.C."/>
            <person name="Nielsen K.L."/>
        </authorList>
    </citation>
    <scope>NUCLEOTIDE SEQUENCE</scope>
    <source>
        <strain evidence="8">IBT 23319</strain>
    </source>
</reference>
<organism evidence="8 9">
    <name type="scientific">Penicillium citrinum</name>
    <dbReference type="NCBI Taxonomy" id="5077"/>
    <lineage>
        <taxon>Eukaryota</taxon>
        <taxon>Fungi</taxon>
        <taxon>Dikarya</taxon>
        <taxon>Ascomycota</taxon>
        <taxon>Pezizomycotina</taxon>
        <taxon>Eurotiomycetes</taxon>
        <taxon>Eurotiomycetidae</taxon>
        <taxon>Eurotiales</taxon>
        <taxon>Aspergillaceae</taxon>
        <taxon>Penicillium</taxon>
    </lineage>
</organism>
<evidence type="ECO:0000313" key="9">
    <source>
        <dbReference type="Proteomes" id="UP001147733"/>
    </source>
</evidence>
<name>A0A9W9PC00_PENCI</name>
<keyword evidence="3" id="KW-0235">DNA replication</keyword>
<dbReference type="RefSeq" id="XP_056504675.1">
    <property type="nucleotide sequence ID" value="XM_056642181.1"/>
</dbReference>
<dbReference type="Pfam" id="PF05460">
    <property type="entry name" value="ORC6"/>
    <property type="match status" value="1"/>
</dbReference>
<evidence type="ECO:0000259" key="7">
    <source>
        <dbReference type="Pfam" id="PF05460"/>
    </source>
</evidence>
<feature type="domain" description="ORC6 first cyclin-like" evidence="7">
    <location>
        <begin position="12"/>
        <end position="62"/>
    </location>
</feature>
<evidence type="ECO:0000256" key="4">
    <source>
        <dbReference type="ARBA" id="ARBA00023125"/>
    </source>
</evidence>
<dbReference type="EMBL" id="JAPQKT010000002">
    <property type="protein sequence ID" value="KAJ5241670.1"/>
    <property type="molecule type" value="Genomic_DNA"/>
</dbReference>
<comment type="similarity">
    <text evidence="2">Belongs to the ORC6 family.</text>
</comment>
<accession>A0A9W9PC00</accession>
<comment type="subcellular location">
    <subcellularLocation>
        <location evidence="1">Nucleus</location>
    </subcellularLocation>
</comment>
<keyword evidence="5" id="KW-0539">Nucleus</keyword>
<gene>
    <name evidence="8" type="ORF">N7469_003261</name>
</gene>
<evidence type="ECO:0000256" key="3">
    <source>
        <dbReference type="ARBA" id="ARBA00022705"/>
    </source>
</evidence>
<protein>
    <recommendedName>
        <fullName evidence="7">ORC6 first cyclin-like domain-containing protein</fullName>
    </recommendedName>
</protein>
<dbReference type="GO" id="GO:0006260">
    <property type="term" value="P:DNA replication"/>
    <property type="evidence" value="ECO:0007669"/>
    <property type="project" value="UniProtKB-KW"/>
</dbReference>
<proteinExistence type="inferred from homology"/>
<evidence type="ECO:0000256" key="6">
    <source>
        <dbReference type="SAM" id="MobiDB-lite"/>
    </source>
</evidence>
<dbReference type="GO" id="GO:0003677">
    <property type="term" value="F:DNA binding"/>
    <property type="evidence" value="ECO:0007669"/>
    <property type="project" value="UniProtKB-KW"/>
</dbReference>
<dbReference type="InterPro" id="IPR008721">
    <property type="entry name" value="ORC6_cyclin_first"/>
</dbReference>
<dbReference type="AlphaFoldDB" id="A0A9W9PC00"/>
<evidence type="ECO:0000256" key="2">
    <source>
        <dbReference type="ARBA" id="ARBA00010840"/>
    </source>
</evidence>
<dbReference type="Proteomes" id="UP001147733">
    <property type="component" value="Unassembled WGS sequence"/>
</dbReference>
<evidence type="ECO:0000313" key="8">
    <source>
        <dbReference type="EMBL" id="KAJ5241670.1"/>
    </source>
</evidence>
<dbReference type="GeneID" id="81381348"/>
<sequence length="191" mass="20403">MNNRPVEQALGILVPTDAGDYPEKLLNLPLSLVAQSQSLSSSLKPEEEIARPYACAGIACRRPRSSPSRMLTGLAALTRSPSKVAPTPRGLQNTPSKSTSLKRSVSVANKLNSPSESPRKSITAHPRGITKSTIVPGSPAWAMAAIRTICKTLATPAPRTTTWSRPPISRTLPPLIFPAVSSILFMRLACQ</sequence>
<dbReference type="GO" id="GO:0005664">
    <property type="term" value="C:nuclear origin of replication recognition complex"/>
    <property type="evidence" value="ECO:0007669"/>
    <property type="project" value="InterPro"/>
</dbReference>
<evidence type="ECO:0000256" key="5">
    <source>
        <dbReference type="ARBA" id="ARBA00023242"/>
    </source>
</evidence>
<feature type="compositionally biased region" description="Polar residues" evidence="6">
    <location>
        <begin position="90"/>
        <end position="116"/>
    </location>
</feature>